<accession>A0ABY7WL54</accession>
<dbReference type="PANTHER" id="PTHR35532:SF5">
    <property type="entry name" value="CARBOHYDRATE-BINDING DOMAIN-CONTAINING PROTEIN"/>
    <property type="match status" value="1"/>
</dbReference>
<gene>
    <name evidence="1" type="ORF">PQ465_04820</name>
</gene>
<evidence type="ECO:0000313" key="1">
    <source>
        <dbReference type="EMBL" id="WDF69705.1"/>
    </source>
</evidence>
<sequence>MLENHYRSKEDSTKLRAVQFLKENIGDHYSTLITLERNGDEPIPVVGENAIHLSKEYIKSKIDEGWQVKKHSRADSLIISTRRIINEIDYAYEAWINSPWYEDTPESVFLEYLLPYKIANEFPDVWRSEMNVTLKSHIPKPNKLFSYSNEKKKFMWDYKKRYVRKQTEKYYKYDEEIMTLSDYPSFSEIKIFGSGICFAGSATVTLMMRSIGIPAAIDFIPYWGSINGSHAIDVHWDPIVKKLVKDKPFDIPVAKIFRKVYGRTRIREDIGSVLTNLDSFPISYLKDENVLDVTTDHVKTVDVIHAMPEKSSSKLAYICVYSYGQWKPIFFGKVDNGRVTFDDMGTNILYRIALIDKKNQLNFISRPFHLTEDGRKIFPTQRAGTMNLSVNRINHGEQATVKKGRKYALYYVSNTGTEIKIDTKTSQDTTELVFRDVPCADFYVLREMGARIDYSRYFKYEKKNQNWMVASQDLNYQAWIDIE</sequence>
<keyword evidence="2" id="KW-1185">Reference proteome</keyword>
<proteinExistence type="predicted"/>
<dbReference type="EMBL" id="CP117880">
    <property type="protein sequence ID" value="WDF69705.1"/>
    <property type="molecule type" value="Genomic_DNA"/>
</dbReference>
<evidence type="ECO:0008006" key="3">
    <source>
        <dbReference type="Google" id="ProtNLM"/>
    </source>
</evidence>
<reference evidence="1 2" key="1">
    <citation type="submission" date="2023-02" db="EMBL/GenBank/DDBJ databases">
        <title>Genome sequence of Sphingobacterium sp. KACC 22765.</title>
        <authorList>
            <person name="Kim S."/>
            <person name="Heo J."/>
            <person name="Kwon S.-W."/>
        </authorList>
    </citation>
    <scope>NUCLEOTIDE SEQUENCE [LARGE SCALE GENOMIC DNA]</scope>
    <source>
        <strain evidence="1 2">KACC 22765</strain>
    </source>
</reference>
<organism evidence="1 2">
    <name type="scientific">Sphingobacterium oryzagri</name>
    <dbReference type="NCBI Taxonomy" id="3025669"/>
    <lineage>
        <taxon>Bacteria</taxon>
        <taxon>Pseudomonadati</taxon>
        <taxon>Bacteroidota</taxon>
        <taxon>Sphingobacteriia</taxon>
        <taxon>Sphingobacteriales</taxon>
        <taxon>Sphingobacteriaceae</taxon>
        <taxon>Sphingobacterium</taxon>
    </lineage>
</organism>
<protein>
    <recommendedName>
        <fullName evidence="3">Transglutaminase-like superfamily protein</fullName>
    </recommendedName>
</protein>
<dbReference type="PANTHER" id="PTHR35532">
    <property type="entry name" value="SIMILAR TO POLYHYDROXYALKANOATE DEPOLYMERASE"/>
    <property type="match status" value="1"/>
</dbReference>
<evidence type="ECO:0000313" key="2">
    <source>
        <dbReference type="Proteomes" id="UP001221558"/>
    </source>
</evidence>
<name>A0ABY7WL54_9SPHI</name>
<dbReference type="Proteomes" id="UP001221558">
    <property type="component" value="Chromosome"/>
</dbReference>
<dbReference type="RefSeq" id="WP_274268417.1">
    <property type="nucleotide sequence ID" value="NZ_CP117880.1"/>
</dbReference>